<comment type="caution">
    <text evidence="10">The sequence shown here is derived from an EMBL/GenBank/DDBJ whole genome shotgun (WGS) entry which is preliminary data.</text>
</comment>
<dbReference type="GO" id="GO:0006004">
    <property type="term" value="P:fucose metabolic process"/>
    <property type="evidence" value="ECO:0007669"/>
    <property type="project" value="InterPro"/>
</dbReference>
<dbReference type="EMBL" id="FRAT01000001">
    <property type="protein sequence ID" value="SHK04572.1"/>
    <property type="molecule type" value="Genomic_DNA"/>
</dbReference>
<keyword evidence="6" id="KW-0326">Glycosidase</keyword>
<reference evidence="10 11" key="1">
    <citation type="submission" date="2016-11" db="EMBL/GenBank/DDBJ databases">
        <authorList>
            <person name="Varghese N."/>
            <person name="Submissions S."/>
        </authorList>
    </citation>
    <scope>NUCLEOTIDE SEQUENCE [LARGE SCALE GENOMIC DNA]</scope>
    <source>
        <strain evidence="10 11">CGMCC 1.12174</strain>
        <strain evidence="9 12">DSM 26351</strain>
    </source>
</reference>
<evidence type="ECO:0000313" key="12">
    <source>
        <dbReference type="Proteomes" id="UP000198940"/>
    </source>
</evidence>
<organism evidence="10 11">
    <name type="scientific">Flagellimonas taeanensis</name>
    <dbReference type="NCBI Taxonomy" id="1005926"/>
    <lineage>
        <taxon>Bacteria</taxon>
        <taxon>Pseudomonadati</taxon>
        <taxon>Bacteroidota</taxon>
        <taxon>Flavobacteriia</taxon>
        <taxon>Flavobacteriales</taxon>
        <taxon>Flavobacteriaceae</taxon>
        <taxon>Flagellimonas</taxon>
    </lineage>
</organism>
<protein>
    <recommendedName>
        <fullName evidence="3">alpha-L-fucosidase</fullName>
        <ecNumber evidence="3">3.2.1.51</ecNumber>
    </recommendedName>
</protein>
<dbReference type="SUPFAM" id="SSF51445">
    <property type="entry name" value="(Trans)glycosidases"/>
    <property type="match status" value="1"/>
</dbReference>
<dbReference type="Gene3D" id="3.20.20.80">
    <property type="entry name" value="Glycosidases"/>
    <property type="match status" value="1"/>
</dbReference>
<dbReference type="InterPro" id="IPR016286">
    <property type="entry name" value="FUC_metazoa-typ"/>
</dbReference>
<dbReference type="EC" id="3.2.1.51" evidence="3"/>
<keyword evidence="5" id="KW-0378">Hydrolase</keyword>
<evidence type="ECO:0000313" key="11">
    <source>
        <dbReference type="Proteomes" id="UP000184031"/>
    </source>
</evidence>
<feature type="signal peptide" evidence="7">
    <location>
        <begin position="1"/>
        <end position="22"/>
    </location>
</feature>
<dbReference type="PRINTS" id="PR00741">
    <property type="entry name" value="GLHYDRLASE29"/>
</dbReference>
<dbReference type="GO" id="GO:0004560">
    <property type="term" value="F:alpha-L-fucosidase activity"/>
    <property type="evidence" value="ECO:0007669"/>
    <property type="project" value="InterPro"/>
</dbReference>
<dbReference type="Pfam" id="PF01120">
    <property type="entry name" value="Alpha_L_fucos"/>
    <property type="match status" value="1"/>
</dbReference>
<gene>
    <name evidence="9" type="ORF">SAMN04487891_10186</name>
    <name evidence="10" type="ORF">SAMN05216293_0087</name>
</gene>
<evidence type="ECO:0000256" key="5">
    <source>
        <dbReference type="ARBA" id="ARBA00022801"/>
    </source>
</evidence>
<evidence type="ECO:0000313" key="9">
    <source>
        <dbReference type="EMBL" id="SFB66451.1"/>
    </source>
</evidence>
<keyword evidence="12" id="KW-1185">Reference proteome</keyword>
<dbReference type="STRING" id="1055723.SAMN05216293_0087"/>
<dbReference type="PANTHER" id="PTHR10030:SF37">
    <property type="entry name" value="ALPHA-L-FUCOSIDASE-RELATED"/>
    <property type="match status" value="1"/>
</dbReference>
<dbReference type="InterPro" id="IPR000933">
    <property type="entry name" value="Glyco_hydro_29"/>
</dbReference>
<dbReference type="EMBL" id="FOKU01000001">
    <property type="protein sequence ID" value="SFB66451.1"/>
    <property type="molecule type" value="Genomic_DNA"/>
</dbReference>
<proteinExistence type="inferred from homology"/>
<dbReference type="PANTHER" id="PTHR10030">
    <property type="entry name" value="ALPHA-L-FUCOSIDASE"/>
    <property type="match status" value="1"/>
</dbReference>
<dbReference type="GO" id="GO:0005764">
    <property type="term" value="C:lysosome"/>
    <property type="evidence" value="ECO:0007669"/>
    <property type="project" value="TreeGrafter"/>
</dbReference>
<evidence type="ECO:0000256" key="4">
    <source>
        <dbReference type="ARBA" id="ARBA00022729"/>
    </source>
</evidence>
<name>A0A1M6P9N5_9FLAO</name>
<dbReference type="InterPro" id="IPR017853">
    <property type="entry name" value="GH"/>
</dbReference>
<dbReference type="OrthoDB" id="1095333at2"/>
<dbReference type="PIRSF" id="PIRSF001092">
    <property type="entry name" value="Alpha-L-fucosidase"/>
    <property type="match status" value="1"/>
</dbReference>
<evidence type="ECO:0000256" key="6">
    <source>
        <dbReference type="ARBA" id="ARBA00023295"/>
    </source>
</evidence>
<dbReference type="Proteomes" id="UP000198940">
    <property type="component" value="Unassembled WGS sequence"/>
</dbReference>
<evidence type="ECO:0000259" key="8">
    <source>
        <dbReference type="Pfam" id="PF01120"/>
    </source>
</evidence>
<dbReference type="SMART" id="SM00812">
    <property type="entry name" value="Alpha_L_fucos"/>
    <property type="match status" value="1"/>
</dbReference>
<sequence>MKHLPLISILLLVLMSNGQTNAQTYQPSAENLENREWFQDAKFGMFIHWGIYSVLGVHEWVMETQSIDKKTYEKAASFFNPTEFNAEEWVLLAKATGMKYITVTTKHHDGFALFDSQLTDWDIMDRTVYQQDVIGALAKACKKHGIKLFFYYSQLDWHHNDYFPRGQTGKAAGRPDTGNWDSYIDFMNGQLTELLTNYGDVTGIWFDGWWDKKDADWQLRKTYDLIHKIQPQALIGGNHHQAPKEGEDFQMFEKDLPGENKGGFSAEAKIGQLPLETAETMAHRWGFSLQDKAYKSSKELIHYLVKAAGHNSNFLLNVGPMPNGKIQQEFIDTLNVVGQWTSKYGESIFGTRGGPIAPQSWGVSTQRDNTVFVHILDWRSDAFLIPELDKQIKHIREFETKMDLSFDVTKYGILVALPENWENRTDYILEIGIE</sequence>
<feature type="chain" id="PRO_5009920017" description="alpha-L-fucosidase" evidence="7">
    <location>
        <begin position="23"/>
        <end position="434"/>
    </location>
</feature>
<comment type="function">
    <text evidence="1">Alpha-L-fucosidase is responsible for hydrolyzing the alpha-1,6-linked fucose joined to the reducing-end N-acetylglucosamine of the carbohydrate moieties of glycoproteins.</text>
</comment>
<dbReference type="Proteomes" id="UP000184031">
    <property type="component" value="Unassembled WGS sequence"/>
</dbReference>
<evidence type="ECO:0000256" key="1">
    <source>
        <dbReference type="ARBA" id="ARBA00004071"/>
    </source>
</evidence>
<dbReference type="AlphaFoldDB" id="A0A1M6P9N5"/>
<dbReference type="InterPro" id="IPR057739">
    <property type="entry name" value="Glyco_hydro_29_N"/>
</dbReference>
<evidence type="ECO:0000256" key="7">
    <source>
        <dbReference type="SAM" id="SignalP"/>
    </source>
</evidence>
<accession>A0A1M6P9N5</accession>
<evidence type="ECO:0000256" key="3">
    <source>
        <dbReference type="ARBA" id="ARBA00012662"/>
    </source>
</evidence>
<evidence type="ECO:0000313" key="10">
    <source>
        <dbReference type="EMBL" id="SHK04572.1"/>
    </source>
</evidence>
<dbReference type="RefSeq" id="WP_072875715.1">
    <property type="nucleotide sequence ID" value="NZ_FOKU01000001.1"/>
</dbReference>
<dbReference type="GO" id="GO:0016139">
    <property type="term" value="P:glycoside catabolic process"/>
    <property type="evidence" value="ECO:0007669"/>
    <property type="project" value="TreeGrafter"/>
</dbReference>
<feature type="domain" description="Glycoside hydrolase family 29 N-terminal" evidence="8">
    <location>
        <begin position="16"/>
        <end position="346"/>
    </location>
</feature>
<evidence type="ECO:0000256" key="2">
    <source>
        <dbReference type="ARBA" id="ARBA00007951"/>
    </source>
</evidence>
<keyword evidence="4 7" id="KW-0732">Signal</keyword>
<comment type="similarity">
    <text evidence="2">Belongs to the glycosyl hydrolase 29 family.</text>
</comment>